<feature type="domain" description="ABC transporter" evidence="3">
    <location>
        <begin position="2"/>
        <end position="253"/>
    </location>
</feature>
<dbReference type="Gene3D" id="3.40.50.300">
    <property type="entry name" value="P-loop containing nucleotide triphosphate hydrolases"/>
    <property type="match status" value="2"/>
</dbReference>
<dbReference type="Pfam" id="PF00005">
    <property type="entry name" value="ABC_tran"/>
    <property type="match status" value="2"/>
</dbReference>
<evidence type="ECO:0000313" key="4">
    <source>
        <dbReference type="EMBL" id="MDF0590168.1"/>
    </source>
</evidence>
<dbReference type="PROSITE" id="PS00211">
    <property type="entry name" value="ABC_TRANSPORTER_1"/>
    <property type="match status" value="2"/>
</dbReference>
<organism evidence="4 5">
    <name type="scientific">Candidatus Methanocrinis natronophilus</name>
    <dbReference type="NCBI Taxonomy" id="3033396"/>
    <lineage>
        <taxon>Archaea</taxon>
        <taxon>Methanobacteriati</taxon>
        <taxon>Methanobacteriota</taxon>
        <taxon>Stenosarchaea group</taxon>
        <taxon>Methanomicrobia</taxon>
        <taxon>Methanotrichales</taxon>
        <taxon>Methanotrichaceae</taxon>
        <taxon>Methanocrinis</taxon>
    </lineage>
</organism>
<dbReference type="EMBL" id="JARFPK010000008">
    <property type="protein sequence ID" value="MDF0590168.1"/>
    <property type="molecule type" value="Genomic_DNA"/>
</dbReference>
<keyword evidence="5" id="KW-1185">Reference proteome</keyword>
<dbReference type="SMART" id="SM00382">
    <property type="entry name" value="AAA"/>
    <property type="match status" value="2"/>
</dbReference>
<evidence type="ECO:0000256" key="2">
    <source>
        <dbReference type="ARBA" id="ARBA00022840"/>
    </source>
</evidence>
<keyword evidence="1" id="KW-0547">Nucleotide-binding</keyword>
<dbReference type="InterPro" id="IPR003439">
    <property type="entry name" value="ABC_transporter-like_ATP-bd"/>
</dbReference>
<dbReference type="PANTHER" id="PTHR42764:SF1">
    <property type="entry name" value="PHOSPHONATES UTILIZATION ATP-BINDING PROTEIN PHNK-RELATED"/>
    <property type="match status" value="1"/>
</dbReference>
<dbReference type="PANTHER" id="PTHR42764">
    <property type="entry name" value="PHOSPHONATES UTILIZATION ATP-BINDING PROTEIN PHNK-RELATED"/>
    <property type="match status" value="1"/>
</dbReference>
<dbReference type="InterPro" id="IPR017871">
    <property type="entry name" value="ABC_transporter-like_CS"/>
</dbReference>
<proteinExistence type="predicted"/>
<feature type="domain" description="ABC transporter" evidence="3">
    <location>
        <begin position="264"/>
        <end position="563"/>
    </location>
</feature>
<dbReference type="InterPro" id="IPR003593">
    <property type="entry name" value="AAA+_ATPase"/>
</dbReference>
<dbReference type="RefSeq" id="WP_316965923.1">
    <property type="nucleotide sequence ID" value="NZ_JARFPK010000008.1"/>
</dbReference>
<dbReference type="GO" id="GO:0005524">
    <property type="term" value="F:ATP binding"/>
    <property type="evidence" value="ECO:0007669"/>
    <property type="project" value="UniProtKB-KW"/>
</dbReference>
<accession>A0ABT5X646</accession>
<protein>
    <submittedName>
        <fullName evidence="4">ATP-binding cassette domain-containing protein</fullName>
    </submittedName>
</protein>
<dbReference type="Proteomes" id="UP001220010">
    <property type="component" value="Unassembled WGS sequence"/>
</dbReference>
<sequence length="576" mass="63816">MLQVENLSKVYQIKDRRVEALKDVSFTAEDGEILGVVGKSGSGKSTLMKILRGVETFDSGEIEIDGLSITPESDQGVLTRQRQITAIHLQRDFGLWTESALNNVAKRVYSRKTGYETIPTEYEQEYEEVMSEAMEYLQVVGLDKKAKQLATILSGGEKQRLLIARQLAKKPKLLLLDEPATMACPGTKQEVLDAIKNVNSKLGITTIVVSHLPEVHRYLAKRLIWLDGGEIREEGETEVVLDRFLSLLGEAGPLVPRRDAPPAIRVVGLRKRNYLVGTGEVLKIEDLNLEIREGEITSLIGASGSGKTTLLKIFQGIAKPDEGAVFYRLGEGWVDMVEYSRERMEVRRNLGIMYQEFALMPRETILEQIGYKMGVKGQDVIDHAREVAEELGISDKVLDVIYTLTDMMEEDAKAVLDKLGLTTGIFSELFPRFPATEAKRYAEPIFQVMDLDISVLDKYPHQLSGGEKVRASLALILASNPGILILDEPFGDIDPITLREVSNAIKRINAELETTILLVSHHVDFVREISHRAVLIDAGAVLADGDPGEVCDLFISRCDAAYLKETPKTAAAPGKA</sequence>
<evidence type="ECO:0000256" key="1">
    <source>
        <dbReference type="ARBA" id="ARBA00022741"/>
    </source>
</evidence>
<comment type="caution">
    <text evidence="4">The sequence shown here is derived from an EMBL/GenBank/DDBJ whole genome shotgun (WGS) entry which is preliminary data.</text>
</comment>
<dbReference type="SUPFAM" id="SSF52540">
    <property type="entry name" value="P-loop containing nucleoside triphosphate hydrolases"/>
    <property type="match status" value="2"/>
</dbReference>
<name>A0ABT5X646_9EURY</name>
<gene>
    <name evidence="4" type="ORF">P0O15_03115</name>
</gene>
<evidence type="ECO:0000313" key="5">
    <source>
        <dbReference type="Proteomes" id="UP001220010"/>
    </source>
</evidence>
<dbReference type="PROSITE" id="PS50893">
    <property type="entry name" value="ABC_TRANSPORTER_2"/>
    <property type="match status" value="2"/>
</dbReference>
<keyword evidence="2 4" id="KW-0067">ATP-binding</keyword>
<evidence type="ECO:0000259" key="3">
    <source>
        <dbReference type="PROSITE" id="PS50893"/>
    </source>
</evidence>
<dbReference type="InterPro" id="IPR027417">
    <property type="entry name" value="P-loop_NTPase"/>
</dbReference>
<reference evidence="4 5" key="1">
    <citation type="submission" date="2023-03" db="EMBL/GenBank/DDBJ databases">
        <title>WGS of Methanotrichaceae archaeon Mx.</title>
        <authorList>
            <person name="Sorokin D.Y."/>
            <person name="Merkel A.Y."/>
        </authorList>
    </citation>
    <scope>NUCLEOTIDE SEQUENCE [LARGE SCALE GENOMIC DNA]</scope>
    <source>
        <strain evidence="4 5">Mx</strain>
    </source>
</reference>